<evidence type="ECO:0000313" key="3">
    <source>
        <dbReference type="EMBL" id="KZX12913.1"/>
    </source>
</evidence>
<dbReference type="Pfam" id="PF04010">
    <property type="entry name" value="DUF357"/>
    <property type="match status" value="1"/>
</dbReference>
<dbReference type="RefSeq" id="WP_067090524.1">
    <property type="nucleotide sequence ID" value="NZ_LWMV01000158.1"/>
</dbReference>
<evidence type="ECO:0000313" key="4">
    <source>
        <dbReference type="Proteomes" id="UP000077245"/>
    </source>
</evidence>
<dbReference type="PATRIC" id="fig|49547.3.peg.868"/>
<protein>
    <recommendedName>
        <fullName evidence="2">DUF357 domain-containing protein</fullName>
    </recommendedName>
</protein>
<dbReference type="EMBL" id="LWMV01000158">
    <property type="protein sequence ID" value="KZX12913.1"/>
    <property type="molecule type" value="Genomic_DNA"/>
</dbReference>
<dbReference type="SUPFAM" id="SSF158372">
    <property type="entry name" value="AF1782-like"/>
    <property type="match status" value="1"/>
</dbReference>
<name>A0A166B675_9EURY</name>
<evidence type="ECO:0000256" key="1">
    <source>
        <dbReference type="SAM" id="Coils"/>
    </source>
</evidence>
<dbReference type="InterPro" id="IPR036809">
    <property type="entry name" value="AF1782-like_sf"/>
</dbReference>
<feature type="coiled-coil region" evidence="1">
    <location>
        <begin position="4"/>
        <end position="31"/>
    </location>
</feature>
<feature type="domain" description="DUF357" evidence="2">
    <location>
        <begin position="11"/>
        <end position="73"/>
    </location>
</feature>
<reference evidence="3 4" key="1">
    <citation type="submission" date="2016-04" db="EMBL/GenBank/DDBJ databases">
        <title>Genome sequence of Methanobrevibacter curvatus DSM 11111.</title>
        <authorList>
            <person name="Poehlein A."/>
            <person name="Seedorf H."/>
            <person name="Daniel R."/>
        </authorList>
    </citation>
    <scope>NUCLEOTIDE SEQUENCE [LARGE SCALE GENOMIC DNA]</scope>
    <source>
        <strain evidence="3 4">DSM 11111</strain>
    </source>
</reference>
<organism evidence="3 4">
    <name type="scientific">Methanobrevibacter curvatus</name>
    <dbReference type="NCBI Taxonomy" id="49547"/>
    <lineage>
        <taxon>Archaea</taxon>
        <taxon>Methanobacteriati</taxon>
        <taxon>Methanobacteriota</taxon>
        <taxon>Methanomada group</taxon>
        <taxon>Methanobacteria</taxon>
        <taxon>Methanobacteriales</taxon>
        <taxon>Methanobacteriaceae</taxon>
        <taxon>Methanobrevibacter</taxon>
    </lineage>
</organism>
<dbReference type="Proteomes" id="UP000077245">
    <property type="component" value="Unassembled WGS sequence"/>
</dbReference>
<proteinExistence type="predicted"/>
<sequence>MENKERITIDIEKLNKNLNELENLNLNEKEKEVVESAINYREDSKYYLRKKEYFTAIDAIAYAHGLIDSLRIIYDLIK</sequence>
<dbReference type="OrthoDB" id="148073at2157"/>
<dbReference type="STRING" id="49547.MBCUR_08020"/>
<dbReference type="AlphaFoldDB" id="A0A166B675"/>
<evidence type="ECO:0000259" key="2">
    <source>
        <dbReference type="Pfam" id="PF04010"/>
    </source>
</evidence>
<accession>A0A166B675</accession>
<gene>
    <name evidence="3" type="ORF">MBCUR_08020</name>
</gene>
<comment type="caution">
    <text evidence="3">The sequence shown here is derived from an EMBL/GenBank/DDBJ whole genome shotgun (WGS) entry which is preliminary data.</text>
</comment>
<dbReference type="InterPro" id="IPR023140">
    <property type="entry name" value="DUF357"/>
</dbReference>
<keyword evidence="1" id="KW-0175">Coiled coil</keyword>
<dbReference type="Gene3D" id="1.20.1270.90">
    <property type="entry name" value="AF1782-like"/>
    <property type="match status" value="1"/>
</dbReference>
<keyword evidence="4" id="KW-1185">Reference proteome</keyword>